<feature type="transmembrane region" description="Helical" evidence="1">
    <location>
        <begin position="12"/>
        <end position="33"/>
    </location>
</feature>
<keyword evidence="3" id="KW-1185">Reference proteome</keyword>
<comment type="caution">
    <text evidence="2">The sequence shown here is derived from an EMBL/GenBank/DDBJ whole genome shotgun (WGS) entry which is preliminary data.</text>
</comment>
<evidence type="ECO:0000313" key="2">
    <source>
        <dbReference type="EMBL" id="GGC60495.1"/>
    </source>
</evidence>
<organism evidence="2 3">
    <name type="scientific">Undibacterium terreum</name>
    <dbReference type="NCBI Taxonomy" id="1224302"/>
    <lineage>
        <taxon>Bacteria</taxon>
        <taxon>Pseudomonadati</taxon>
        <taxon>Pseudomonadota</taxon>
        <taxon>Betaproteobacteria</taxon>
        <taxon>Burkholderiales</taxon>
        <taxon>Oxalobacteraceae</taxon>
        <taxon>Undibacterium</taxon>
    </lineage>
</organism>
<dbReference type="EMBL" id="BMED01000001">
    <property type="protein sequence ID" value="GGC60495.1"/>
    <property type="molecule type" value="Genomic_DNA"/>
</dbReference>
<dbReference type="AlphaFoldDB" id="A0A916U5E3"/>
<evidence type="ECO:0000313" key="3">
    <source>
        <dbReference type="Proteomes" id="UP000637423"/>
    </source>
</evidence>
<reference evidence="2" key="1">
    <citation type="journal article" date="2014" name="Int. J. Syst. Evol. Microbiol.">
        <title>Complete genome sequence of Corynebacterium casei LMG S-19264T (=DSM 44701T), isolated from a smear-ripened cheese.</title>
        <authorList>
            <consortium name="US DOE Joint Genome Institute (JGI-PGF)"/>
            <person name="Walter F."/>
            <person name="Albersmeier A."/>
            <person name="Kalinowski J."/>
            <person name="Ruckert C."/>
        </authorList>
    </citation>
    <scope>NUCLEOTIDE SEQUENCE</scope>
    <source>
        <strain evidence="2">CGMCC 1.10998</strain>
    </source>
</reference>
<evidence type="ECO:0000256" key="1">
    <source>
        <dbReference type="SAM" id="Phobius"/>
    </source>
</evidence>
<keyword evidence="1" id="KW-0472">Membrane</keyword>
<dbReference type="Proteomes" id="UP000637423">
    <property type="component" value="Unassembled WGS sequence"/>
</dbReference>
<name>A0A916U5E3_9BURK</name>
<gene>
    <name evidence="2" type="ORF">GCM10011396_04240</name>
</gene>
<evidence type="ECO:0008006" key="4">
    <source>
        <dbReference type="Google" id="ProtNLM"/>
    </source>
</evidence>
<proteinExistence type="predicted"/>
<accession>A0A916U5E3</accession>
<keyword evidence="1" id="KW-0812">Transmembrane</keyword>
<protein>
    <recommendedName>
        <fullName evidence="4">DUF2946 domain-containing protein</fullName>
    </recommendedName>
</protein>
<reference evidence="2" key="2">
    <citation type="submission" date="2020-09" db="EMBL/GenBank/DDBJ databases">
        <authorList>
            <person name="Sun Q."/>
            <person name="Zhou Y."/>
        </authorList>
    </citation>
    <scope>NUCLEOTIDE SEQUENCE</scope>
    <source>
        <strain evidence="2">CGMCC 1.10998</strain>
    </source>
</reference>
<keyword evidence="1" id="KW-1133">Transmembrane helix</keyword>
<sequence length="102" mass="10884">MWQLLHARLGSGWRAWIAVITAISFVLMVSTAVTHHHATSLEDQGCSLCTAVAHKLTGAEPALQLAQTVIFLAYRLPSIEAVSVSYPTPLLFPPSCGPPSAC</sequence>